<reference evidence="2 3" key="1">
    <citation type="submission" date="2024-02" db="EMBL/GenBank/DDBJ databases">
        <title>De novo assembly and annotation of 12 fungi associated with fruit tree decline syndrome in Ontario, Canada.</title>
        <authorList>
            <person name="Sulman M."/>
            <person name="Ellouze W."/>
            <person name="Ilyukhin E."/>
        </authorList>
    </citation>
    <scope>NUCLEOTIDE SEQUENCE [LARGE SCALE GENOMIC DNA]</scope>
    <source>
        <strain evidence="2 3">FDS-637</strain>
    </source>
</reference>
<evidence type="ECO:0000313" key="3">
    <source>
        <dbReference type="Proteomes" id="UP001430584"/>
    </source>
</evidence>
<dbReference type="CDD" id="cd08589">
    <property type="entry name" value="PI-PLCc_SaPLC1_like"/>
    <property type="match status" value="1"/>
</dbReference>
<accession>A0ABR3CD75</accession>
<evidence type="ECO:0008006" key="4">
    <source>
        <dbReference type="Google" id="ProtNLM"/>
    </source>
</evidence>
<dbReference type="InterPro" id="IPR017946">
    <property type="entry name" value="PLC-like_Pdiesterase_TIM-brl"/>
</dbReference>
<dbReference type="SUPFAM" id="SSF51695">
    <property type="entry name" value="PLC-like phosphodiesterases"/>
    <property type="match status" value="1"/>
</dbReference>
<dbReference type="Gene3D" id="3.20.20.190">
    <property type="entry name" value="Phosphatidylinositol (PI) phosphodiesterase"/>
    <property type="match status" value="1"/>
</dbReference>
<dbReference type="Proteomes" id="UP001430584">
    <property type="component" value="Unassembled WGS sequence"/>
</dbReference>
<evidence type="ECO:0000313" key="2">
    <source>
        <dbReference type="EMBL" id="KAL0258587.1"/>
    </source>
</evidence>
<dbReference type="Pfam" id="PF16670">
    <property type="entry name" value="PI-PLC-C1"/>
    <property type="match status" value="1"/>
</dbReference>
<dbReference type="EMBL" id="JAJVCZ030000006">
    <property type="protein sequence ID" value="KAL0258587.1"/>
    <property type="molecule type" value="Genomic_DNA"/>
</dbReference>
<evidence type="ECO:0000256" key="1">
    <source>
        <dbReference type="SAM" id="MobiDB-lite"/>
    </source>
</evidence>
<keyword evidence="3" id="KW-1185">Reference proteome</keyword>
<protein>
    <recommendedName>
        <fullName evidence="4">Acid phosphatase</fullName>
    </recommendedName>
</protein>
<sequence>MRHLTSFFEAILSVGSASPLQLASTAADLRLNHVQVIGTHNSYHREVSITARPIFELLVPSPPSPQSFYYSHASLSDQLDYQSVRSLELDVYADYISPGQFANPLIDRFAQLPGPAQEWQEWQEQMREPGAKVLHVSDLDVRSVCPTLKVCLSELRKWSDEHPAHVPVVIDLEYKTVDERLLAVGGAPGEPWNATSLGLMDDEIRAALGKSKIITPDDVRLRGHAEAAANLTLEDAVLQHGWPTLEESRGKFLFVMDNNPDDTPSVRDAYRANGHASLENRVVFTNSLPGEADAAFIKRNDPSGDNLAQSQELVRKGYLIRTRADEPIDSVLMGDDVANARLKRALETGAQVVSTDWPGVGMASRYGSNYVAKLPTDGVVRCNPVNAPGDCNDIDLESHTSPSAWDRMTRQD</sequence>
<name>A0ABR3CD75_9PEZI</name>
<feature type="region of interest" description="Disordered" evidence="1">
    <location>
        <begin position="393"/>
        <end position="412"/>
    </location>
</feature>
<dbReference type="InterPro" id="IPR032075">
    <property type="entry name" value="PI-PLC-C1"/>
</dbReference>
<dbReference type="RefSeq" id="XP_066631616.1">
    <property type="nucleotide sequence ID" value="XM_066777521.1"/>
</dbReference>
<organism evidence="2 3">
    <name type="scientific">Diplodia seriata</name>
    <dbReference type="NCBI Taxonomy" id="420778"/>
    <lineage>
        <taxon>Eukaryota</taxon>
        <taxon>Fungi</taxon>
        <taxon>Dikarya</taxon>
        <taxon>Ascomycota</taxon>
        <taxon>Pezizomycotina</taxon>
        <taxon>Dothideomycetes</taxon>
        <taxon>Dothideomycetes incertae sedis</taxon>
        <taxon>Botryosphaeriales</taxon>
        <taxon>Botryosphaeriaceae</taxon>
        <taxon>Diplodia</taxon>
    </lineage>
</organism>
<dbReference type="GeneID" id="92010169"/>
<comment type="caution">
    <text evidence="2">The sequence shown here is derived from an EMBL/GenBank/DDBJ whole genome shotgun (WGS) entry which is preliminary data.</text>
</comment>
<proteinExistence type="predicted"/>
<gene>
    <name evidence="2" type="ORF">SLS55_006084</name>
</gene>